<dbReference type="PANTHER" id="PTHR47981:SF39">
    <property type="entry name" value="RAS-RELATED PROTEIN RAB"/>
    <property type="match status" value="1"/>
</dbReference>
<keyword evidence="5 6" id="KW-0636">Prenylation</keyword>
<dbReference type="Gene3D" id="3.40.50.300">
    <property type="entry name" value="P-loop containing nucleotide triphosphate hydrolases"/>
    <property type="match status" value="1"/>
</dbReference>
<feature type="region of interest" description="Disordered" evidence="7">
    <location>
        <begin position="185"/>
        <end position="239"/>
    </location>
</feature>
<evidence type="ECO:0000256" key="1">
    <source>
        <dbReference type="ARBA" id="ARBA00006270"/>
    </source>
</evidence>
<dbReference type="SMART" id="SM00175">
    <property type="entry name" value="RAB"/>
    <property type="match status" value="1"/>
</dbReference>
<dbReference type="CDD" id="cd04107">
    <property type="entry name" value="Rab32_Rab38"/>
    <property type="match status" value="1"/>
</dbReference>
<dbReference type="InterPro" id="IPR030697">
    <property type="entry name" value="Rab29/Rab38/Rab32"/>
</dbReference>
<dbReference type="SMART" id="SM00173">
    <property type="entry name" value="RAS"/>
    <property type="match status" value="1"/>
</dbReference>
<dbReference type="PRINTS" id="PR00449">
    <property type="entry name" value="RASTRNSFRMNG"/>
</dbReference>
<dbReference type="InterPro" id="IPR027417">
    <property type="entry name" value="P-loop_NTPase"/>
</dbReference>
<keyword evidence="3 6" id="KW-0342">GTP-binding</keyword>
<comment type="function">
    <text evidence="6">The small GTPases Rab are key regulators in vesicle trafficking.</text>
</comment>
<evidence type="ECO:0000313" key="8">
    <source>
        <dbReference type="EMBL" id="KAK2951328.1"/>
    </source>
</evidence>
<keyword evidence="9" id="KW-1185">Reference proteome</keyword>
<keyword evidence="2 6" id="KW-0547">Nucleotide-binding</keyword>
<dbReference type="InterPro" id="IPR005225">
    <property type="entry name" value="Small_GTP-bd"/>
</dbReference>
<dbReference type="SMART" id="SM00174">
    <property type="entry name" value="RHO"/>
    <property type="match status" value="1"/>
</dbReference>
<evidence type="ECO:0000256" key="5">
    <source>
        <dbReference type="ARBA" id="ARBA00023289"/>
    </source>
</evidence>
<evidence type="ECO:0000256" key="7">
    <source>
        <dbReference type="SAM" id="MobiDB-lite"/>
    </source>
</evidence>
<keyword evidence="4 6" id="KW-0449">Lipoprotein</keyword>
<dbReference type="PANTHER" id="PTHR47981">
    <property type="entry name" value="RAB FAMILY"/>
    <property type="match status" value="1"/>
</dbReference>
<dbReference type="NCBIfam" id="TIGR00231">
    <property type="entry name" value="small_GTP"/>
    <property type="match status" value="1"/>
</dbReference>
<dbReference type="InterPro" id="IPR001806">
    <property type="entry name" value="Small_GTPase"/>
</dbReference>
<evidence type="ECO:0000256" key="3">
    <source>
        <dbReference type="ARBA" id="ARBA00023134"/>
    </source>
</evidence>
<protein>
    <recommendedName>
        <fullName evidence="6">Ras-related protein Rab</fullName>
    </recommendedName>
</protein>
<dbReference type="PROSITE" id="PS51419">
    <property type="entry name" value="RAB"/>
    <property type="match status" value="1"/>
</dbReference>
<feature type="compositionally biased region" description="Basic residues" evidence="7">
    <location>
        <begin position="194"/>
        <end position="203"/>
    </location>
</feature>
<evidence type="ECO:0000256" key="2">
    <source>
        <dbReference type="ARBA" id="ARBA00022741"/>
    </source>
</evidence>
<dbReference type="SMART" id="SM00176">
    <property type="entry name" value="RAN"/>
    <property type="match status" value="1"/>
</dbReference>
<keyword evidence="6" id="KW-0472">Membrane</keyword>
<dbReference type="EMBL" id="JARBJD010000120">
    <property type="protein sequence ID" value="KAK2951328.1"/>
    <property type="molecule type" value="Genomic_DNA"/>
</dbReference>
<feature type="compositionally biased region" description="Basic and acidic residues" evidence="7">
    <location>
        <begin position="204"/>
        <end position="215"/>
    </location>
</feature>
<dbReference type="PROSITE" id="PS51421">
    <property type="entry name" value="RAS"/>
    <property type="match status" value="1"/>
</dbReference>
<name>A0ABQ9XFT5_9EUKA</name>
<accession>A0ABQ9XFT5</accession>
<dbReference type="Proteomes" id="UP001281761">
    <property type="component" value="Unassembled WGS sequence"/>
</dbReference>
<evidence type="ECO:0000313" key="9">
    <source>
        <dbReference type="Proteomes" id="UP001281761"/>
    </source>
</evidence>
<proteinExistence type="inferred from homology"/>
<gene>
    <name evidence="8" type="ORF">BLNAU_13707</name>
</gene>
<organism evidence="8 9">
    <name type="scientific">Blattamonas nauphoetae</name>
    <dbReference type="NCBI Taxonomy" id="2049346"/>
    <lineage>
        <taxon>Eukaryota</taxon>
        <taxon>Metamonada</taxon>
        <taxon>Preaxostyla</taxon>
        <taxon>Oxymonadida</taxon>
        <taxon>Blattamonas</taxon>
    </lineage>
</organism>
<comment type="subcellular location">
    <subcellularLocation>
        <location evidence="6">Membrane</location>
        <topology evidence="6">Lipid-anchor</topology>
    </subcellularLocation>
</comment>
<comment type="caution">
    <text evidence="8">The sequence shown here is derived from an EMBL/GenBank/DDBJ whole genome shotgun (WGS) entry which is preliminary data.</text>
</comment>
<sequence>MSAQKIVFKVLVVGDFAVGKTSIIKRYVQNVFNPLYKLTIGVDFLEKTVDWDQQTRVTLQLWDVAANERFGHMTSVYYKNAIAAIIVADLERPATLETALKWKEDINEVVSLADGTPIPFLLLANKVDSEDASLDREYLNQFTKEKGFIQWFDTSAKQNVNIDKAMTLLIQTILDLGDKIQRERTLEDPEPVKAKKGKKAPASKAKERKVQRDAGFDPFETQIRPRNAPEQVHVQPQSEIVHLDTRSTIVVEDTTTSSKAASGGCKC</sequence>
<evidence type="ECO:0000256" key="6">
    <source>
        <dbReference type="RuleBase" id="RU367128"/>
    </source>
</evidence>
<reference evidence="8 9" key="1">
    <citation type="journal article" date="2022" name="bioRxiv">
        <title>Genomics of Preaxostyla Flagellates Illuminates Evolutionary Transitions and the Path Towards Mitochondrial Loss.</title>
        <authorList>
            <person name="Novak L.V.F."/>
            <person name="Treitli S.C."/>
            <person name="Pyrih J."/>
            <person name="Halakuc P."/>
            <person name="Pipaliya S.V."/>
            <person name="Vacek V."/>
            <person name="Brzon O."/>
            <person name="Soukal P."/>
            <person name="Eme L."/>
            <person name="Dacks J.B."/>
            <person name="Karnkowska A."/>
            <person name="Elias M."/>
            <person name="Hampl V."/>
        </authorList>
    </citation>
    <scope>NUCLEOTIDE SEQUENCE [LARGE SCALE GENOMIC DNA]</scope>
    <source>
        <strain evidence="8">NAU3</strain>
        <tissue evidence="8">Gut</tissue>
    </source>
</reference>
<evidence type="ECO:0000256" key="4">
    <source>
        <dbReference type="ARBA" id="ARBA00023288"/>
    </source>
</evidence>
<dbReference type="SUPFAM" id="SSF52540">
    <property type="entry name" value="P-loop containing nucleoside triphosphate hydrolases"/>
    <property type="match status" value="1"/>
</dbReference>
<comment type="similarity">
    <text evidence="1 6">Belongs to the small GTPase superfamily. Rab family.</text>
</comment>
<dbReference type="Pfam" id="PF00071">
    <property type="entry name" value="Ras"/>
    <property type="match status" value="1"/>
</dbReference>